<evidence type="ECO:0000313" key="2">
    <source>
        <dbReference type="Proteomes" id="UP001367316"/>
    </source>
</evidence>
<dbReference type="Proteomes" id="UP001367316">
    <property type="component" value="Unassembled WGS sequence"/>
</dbReference>
<reference evidence="1 2" key="1">
    <citation type="submission" date="2024-04" db="EMBL/GenBank/DDBJ databases">
        <title>Phyllosticta paracitricarpa is synonymous to the EU quarantine fungus P. citricarpa based on phylogenomic analyses.</title>
        <authorList>
            <consortium name="Lawrence Berkeley National Laboratory"/>
            <person name="Van ingen-buijs V.A."/>
            <person name="Van westerhoven A.C."/>
            <person name="Haridas S."/>
            <person name="Skiadas P."/>
            <person name="Martin F."/>
            <person name="Groenewald J.Z."/>
            <person name="Crous P.W."/>
            <person name="Seidl M.F."/>
        </authorList>
    </citation>
    <scope>NUCLEOTIDE SEQUENCE [LARGE SCALE GENOMIC DNA]</scope>
    <source>
        <strain evidence="1 2">CBS 141358</strain>
    </source>
</reference>
<gene>
    <name evidence="1" type="ORF">JOL62DRAFT_64519</name>
</gene>
<proteinExistence type="predicted"/>
<organism evidence="1 2">
    <name type="scientific">Phyllosticta paracitricarpa</name>
    <dbReference type="NCBI Taxonomy" id="2016321"/>
    <lineage>
        <taxon>Eukaryota</taxon>
        <taxon>Fungi</taxon>
        <taxon>Dikarya</taxon>
        <taxon>Ascomycota</taxon>
        <taxon>Pezizomycotina</taxon>
        <taxon>Dothideomycetes</taxon>
        <taxon>Dothideomycetes incertae sedis</taxon>
        <taxon>Botryosphaeriales</taxon>
        <taxon>Phyllostictaceae</taxon>
        <taxon>Phyllosticta</taxon>
    </lineage>
</organism>
<accession>A0ABR1N8U5</accession>
<evidence type="ECO:0008006" key="3">
    <source>
        <dbReference type="Google" id="ProtNLM"/>
    </source>
</evidence>
<name>A0ABR1N8U5_9PEZI</name>
<comment type="caution">
    <text evidence="1">The sequence shown here is derived from an EMBL/GenBank/DDBJ whole genome shotgun (WGS) entry which is preliminary data.</text>
</comment>
<dbReference type="EMBL" id="JBBPBF010000013">
    <property type="protein sequence ID" value="KAK7611628.1"/>
    <property type="molecule type" value="Genomic_DNA"/>
</dbReference>
<protein>
    <recommendedName>
        <fullName evidence="3">Secreted protein</fullName>
    </recommendedName>
</protein>
<keyword evidence="2" id="KW-1185">Reference proteome</keyword>
<sequence>MHCFLRVGVGVGVVARCLPTYLPTCFLCGNVARPLSARVTQLTRTAQRFFIHRSSDEEHIAVLGCLCTCTYYLPADSPSAQYLASPRLAHLLTYRPNSPLPPFPLPAPASFLSFPFPLARSPANAKHGSRKVNARKRAPAATRGLLLRRCSCVPRRARRLKKSAEQNRGVVWLL</sequence>
<evidence type="ECO:0000313" key="1">
    <source>
        <dbReference type="EMBL" id="KAK7611628.1"/>
    </source>
</evidence>